<evidence type="ECO:0000259" key="10">
    <source>
        <dbReference type="PROSITE" id="PS50192"/>
    </source>
</evidence>
<dbReference type="Gene3D" id="1.20.5.110">
    <property type="match status" value="1"/>
</dbReference>
<dbReference type="GO" id="GO:0006886">
    <property type="term" value="P:intracellular protein transport"/>
    <property type="evidence" value="ECO:0007669"/>
    <property type="project" value="TreeGrafter"/>
</dbReference>
<evidence type="ECO:0000256" key="2">
    <source>
        <dbReference type="ARBA" id="ARBA00009063"/>
    </source>
</evidence>
<comment type="subcellular location">
    <subcellularLocation>
        <location evidence="1">Membrane</location>
        <topology evidence="1">Single-pass type IV membrane protein</topology>
    </subcellularLocation>
</comment>
<dbReference type="GO" id="GO:0048278">
    <property type="term" value="P:vesicle docking"/>
    <property type="evidence" value="ECO:0007669"/>
    <property type="project" value="TreeGrafter"/>
</dbReference>
<keyword evidence="3" id="KW-0813">Transport</keyword>
<dbReference type="CDD" id="cd15844">
    <property type="entry name" value="SNARE_syntaxin5"/>
    <property type="match status" value="1"/>
</dbReference>
<dbReference type="EMBL" id="BRYA01000171">
    <property type="protein sequence ID" value="GMI42389.1"/>
    <property type="molecule type" value="Genomic_DNA"/>
</dbReference>
<dbReference type="InterPro" id="IPR010989">
    <property type="entry name" value="SNARE"/>
</dbReference>
<feature type="transmembrane region" description="Helical" evidence="9">
    <location>
        <begin position="363"/>
        <end position="382"/>
    </location>
</feature>
<dbReference type="GO" id="GO:0006888">
    <property type="term" value="P:endoplasmic reticulum to Golgi vesicle-mediated transport"/>
    <property type="evidence" value="ECO:0007669"/>
    <property type="project" value="TreeGrafter"/>
</dbReference>
<dbReference type="Gene3D" id="1.20.58.70">
    <property type="match status" value="1"/>
</dbReference>
<evidence type="ECO:0000256" key="6">
    <source>
        <dbReference type="ARBA" id="ARBA00023054"/>
    </source>
</evidence>
<comment type="caution">
    <text evidence="11">The sequence shown here is derived from an EMBL/GenBank/DDBJ whole genome shotgun (WGS) entry which is preliminary data.</text>
</comment>
<evidence type="ECO:0000256" key="3">
    <source>
        <dbReference type="ARBA" id="ARBA00022448"/>
    </source>
</evidence>
<dbReference type="Pfam" id="PF05739">
    <property type="entry name" value="SNARE"/>
    <property type="match status" value="1"/>
</dbReference>
<accession>A0A9W7GBN9</accession>
<evidence type="ECO:0000256" key="9">
    <source>
        <dbReference type="SAM" id="Phobius"/>
    </source>
</evidence>
<dbReference type="SUPFAM" id="SSF47661">
    <property type="entry name" value="t-snare proteins"/>
    <property type="match status" value="1"/>
</dbReference>
<evidence type="ECO:0000256" key="8">
    <source>
        <dbReference type="SAM" id="MobiDB-lite"/>
    </source>
</evidence>
<evidence type="ECO:0000313" key="11">
    <source>
        <dbReference type="EMBL" id="GMI42389.1"/>
    </source>
</evidence>
<dbReference type="GO" id="GO:0000149">
    <property type="term" value="F:SNARE binding"/>
    <property type="evidence" value="ECO:0007669"/>
    <property type="project" value="TreeGrafter"/>
</dbReference>
<keyword evidence="12" id="KW-1185">Reference proteome</keyword>
<dbReference type="GO" id="GO:0005484">
    <property type="term" value="F:SNAP receptor activity"/>
    <property type="evidence" value="ECO:0007669"/>
    <property type="project" value="TreeGrafter"/>
</dbReference>
<dbReference type="PANTHER" id="PTHR19957">
    <property type="entry name" value="SYNTAXIN"/>
    <property type="match status" value="1"/>
</dbReference>
<evidence type="ECO:0000256" key="5">
    <source>
        <dbReference type="ARBA" id="ARBA00022989"/>
    </source>
</evidence>
<keyword evidence="5 9" id="KW-1133">Transmembrane helix</keyword>
<feature type="region of interest" description="Disordered" evidence="8">
    <location>
        <begin position="175"/>
        <end position="231"/>
    </location>
</feature>
<dbReference type="Proteomes" id="UP001165065">
    <property type="component" value="Unassembled WGS sequence"/>
</dbReference>
<dbReference type="OrthoDB" id="421009at2759"/>
<organism evidence="11 12">
    <name type="scientific">Triparma columacea</name>
    <dbReference type="NCBI Taxonomy" id="722753"/>
    <lineage>
        <taxon>Eukaryota</taxon>
        <taxon>Sar</taxon>
        <taxon>Stramenopiles</taxon>
        <taxon>Ochrophyta</taxon>
        <taxon>Bolidophyceae</taxon>
        <taxon>Parmales</taxon>
        <taxon>Triparmaceae</taxon>
        <taxon>Triparma</taxon>
    </lineage>
</organism>
<feature type="domain" description="T-SNARE coiled-coil homology" evidence="10">
    <location>
        <begin position="291"/>
        <end position="353"/>
    </location>
</feature>
<dbReference type="PANTHER" id="PTHR19957:SF3">
    <property type="entry name" value="SYNTAXIN-5"/>
    <property type="match status" value="1"/>
</dbReference>
<dbReference type="InterPro" id="IPR000727">
    <property type="entry name" value="T_SNARE_dom"/>
</dbReference>
<evidence type="ECO:0000313" key="12">
    <source>
        <dbReference type="Proteomes" id="UP001165065"/>
    </source>
</evidence>
<keyword evidence="4 9" id="KW-0812">Transmembrane</keyword>
<dbReference type="PROSITE" id="PS50192">
    <property type="entry name" value="T_SNARE"/>
    <property type="match status" value="1"/>
</dbReference>
<keyword evidence="7 9" id="KW-0472">Membrane</keyword>
<evidence type="ECO:0000256" key="7">
    <source>
        <dbReference type="ARBA" id="ARBA00023136"/>
    </source>
</evidence>
<dbReference type="GO" id="GO:0031201">
    <property type="term" value="C:SNARE complex"/>
    <property type="evidence" value="ECO:0007669"/>
    <property type="project" value="TreeGrafter"/>
</dbReference>
<keyword evidence="6" id="KW-0175">Coiled coil</keyword>
<reference evidence="12" key="1">
    <citation type="journal article" date="2023" name="Commun. Biol.">
        <title>Genome analysis of Parmales, the sister group of diatoms, reveals the evolutionary specialization of diatoms from phago-mixotrophs to photoautotrophs.</title>
        <authorList>
            <person name="Ban H."/>
            <person name="Sato S."/>
            <person name="Yoshikawa S."/>
            <person name="Yamada K."/>
            <person name="Nakamura Y."/>
            <person name="Ichinomiya M."/>
            <person name="Sato N."/>
            <person name="Blanc-Mathieu R."/>
            <person name="Endo H."/>
            <person name="Kuwata A."/>
            <person name="Ogata H."/>
        </authorList>
    </citation>
    <scope>NUCLEOTIDE SEQUENCE [LARGE SCALE GENOMIC DNA]</scope>
</reference>
<protein>
    <recommendedName>
        <fullName evidence="10">t-SNARE coiled-coil homology domain-containing protein</fullName>
    </recommendedName>
</protein>
<dbReference type="GO" id="GO:0006906">
    <property type="term" value="P:vesicle fusion"/>
    <property type="evidence" value="ECO:0007669"/>
    <property type="project" value="TreeGrafter"/>
</dbReference>
<sequence length="383" mass="41363">MDRLNELNSYMSSLAQTPQQQNTVAKTSTATTATATEQLNKFHHLAANVSKQITQTSLKLQKLTSLVKRSTLFSDPGPEIDRYVGEIGSDLKHLNSLVLTCSEFLAGAKGKLDGSSKEHTTVVVEALKVSVTGAAKEFKSVLLERTEGMKQKDDRKQRFGKVGGLADVGRQGGLKKNISLAPPASAANQSEEGRGLNMKQQQLGVHKRTTNTPKKDNLPRPGGRPNGGVGAVTQPGGGLPLNPLQSKYAAELSALDEYTSGSSQMMTPFEIAQMEEQGGEEMSQLLIPTANSYLSDRANAVSQIESHIAELGTVFQRLASMVNEHGELVQRVEDNVEDAHDNIQSGITQLTKTLESLRSNKMLAMKVMAVLTVFIVFFVTVLA</sequence>
<evidence type="ECO:0000256" key="1">
    <source>
        <dbReference type="ARBA" id="ARBA00004211"/>
    </source>
</evidence>
<dbReference type="AlphaFoldDB" id="A0A9W7GBN9"/>
<comment type="similarity">
    <text evidence="2">Belongs to the syntaxin family.</text>
</comment>
<dbReference type="SMART" id="SM00397">
    <property type="entry name" value="t_SNARE"/>
    <property type="match status" value="1"/>
</dbReference>
<dbReference type="InterPro" id="IPR045242">
    <property type="entry name" value="Syntaxin"/>
</dbReference>
<name>A0A9W7GBN9_9STRA</name>
<proteinExistence type="inferred from homology"/>
<dbReference type="GO" id="GO:0000139">
    <property type="term" value="C:Golgi membrane"/>
    <property type="evidence" value="ECO:0007669"/>
    <property type="project" value="TreeGrafter"/>
</dbReference>
<evidence type="ECO:0000256" key="4">
    <source>
        <dbReference type="ARBA" id="ARBA00022692"/>
    </source>
</evidence>
<gene>
    <name evidence="11" type="ORF">TrCOL_g11590</name>
</gene>